<proteinExistence type="predicted"/>
<gene>
    <name evidence="1" type="ORF">EUGRSUZ_A00352</name>
</gene>
<protein>
    <submittedName>
        <fullName evidence="1">Uncharacterized protein</fullName>
    </submittedName>
</protein>
<dbReference type="EMBL" id="KK198753">
    <property type="protein sequence ID" value="KCW87950.1"/>
    <property type="molecule type" value="Genomic_DNA"/>
</dbReference>
<sequence length="124" mass="14475">MNMLMKLGEIRLSRLRCPFQSSTCLNVNIQCCRVATVPSATPDRSNEYGAKRIHTQTPARVLTLLQSNPQPHFPPTFHCRDFVSSPNMRKKKGVEPCHRHRRVGHVIFRIHWIIFFCKYDDSIR</sequence>
<organism evidence="1">
    <name type="scientific">Eucalyptus grandis</name>
    <name type="common">Flooded gum</name>
    <dbReference type="NCBI Taxonomy" id="71139"/>
    <lineage>
        <taxon>Eukaryota</taxon>
        <taxon>Viridiplantae</taxon>
        <taxon>Streptophyta</taxon>
        <taxon>Embryophyta</taxon>
        <taxon>Tracheophyta</taxon>
        <taxon>Spermatophyta</taxon>
        <taxon>Magnoliopsida</taxon>
        <taxon>eudicotyledons</taxon>
        <taxon>Gunneridae</taxon>
        <taxon>Pentapetalae</taxon>
        <taxon>rosids</taxon>
        <taxon>malvids</taxon>
        <taxon>Myrtales</taxon>
        <taxon>Myrtaceae</taxon>
        <taxon>Myrtoideae</taxon>
        <taxon>Eucalypteae</taxon>
        <taxon>Eucalyptus</taxon>
    </lineage>
</organism>
<accession>A0A059DCM4</accession>
<evidence type="ECO:0000313" key="1">
    <source>
        <dbReference type="EMBL" id="KCW87950.1"/>
    </source>
</evidence>
<dbReference type="AlphaFoldDB" id="A0A059DCM4"/>
<reference evidence="1" key="1">
    <citation type="submission" date="2013-07" db="EMBL/GenBank/DDBJ databases">
        <title>The genome of Eucalyptus grandis.</title>
        <authorList>
            <person name="Schmutz J."/>
            <person name="Hayes R."/>
            <person name="Myburg A."/>
            <person name="Tuskan G."/>
            <person name="Grattapaglia D."/>
            <person name="Rokhsar D.S."/>
        </authorList>
    </citation>
    <scope>NUCLEOTIDE SEQUENCE</scope>
    <source>
        <tissue evidence="1">Leaf extractions</tissue>
    </source>
</reference>
<dbReference type="InParanoid" id="A0A059DCM4"/>
<name>A0A059DCM4_EUCGR</name>
<dbReference type="Gramene" id="KCW87950">
    <property type="protein sequence ID" value="KCW87950"/>
    <property type="gene ID" value="EUGRSUZ_A00352"/>
</dbReference>